<reference evidence="2" key="1">
    <citation type="submission" date="2021-03" db="EMBL/GenBank/DDBJ databases">
        <authorList>
            <person name="Tagirdzhanova G."/>
        </authorList>
    </citation>
    <scope>NUCLEOTIDE SEQUENCE</scope>
</reference>
<feature type="region of interest" description="Disordered" evidence="1">
    <location>
        <begin position="1"/>
        <end position="31"/>
    </location>
</feature>
<proteinExistence type="predicted"/>
<keyword evidence="3" id="KW-1185">Reference proteome</keyword>
<comment type="caution">
    <text evidence="2">The sequence shown here is derived from an EMBL/GenBank/DDBJ whole genome shotgun (WGS) entry which is preliminary data.</text>
</comment>
<evidence type="ECO:0000256" key="1">
    <source>
        <dbReference type="SAM" id="MobiDB-lite"/>
    </source>
</evidence>
<evidence type="ECO:0000313" key="2">
    <source>
        <dbReference type="EMBL" id="CAF9930549.1"/>
    </source>
</evidence>
<dbReference type="AlphaFoldDB" id="A0A8H3IX46"/>
<protein>
    <submittedName>
        <fullName evidence="2">Uncharacterized protein</fullName>
    </submittedName>
</protein>
<feature type="compositionally biased region" description="Polar residues" evidence="1">
    <location>
        <begin position="15"/>
        <end position="31"/>
    </location>
</feature>
<accession>A0A8H3IX46</accession>
<organism evidence="2 3">
    <name type="scientific">Heterodermia speciosa</name>
    <dbReference type="NCBI Taxonomy" id="116794"/>
    <lineage>
        <taxon>Eukaryota</taxon>
        <taxon>Fungi</taxon>
        <taxon>Dikarya</taxon>
        <taxon>Ascomycota</taxon>
        <taxon>Pezizomycotina</taxon>
        <taxon>Lecanoromycetes</taxon>
        <taxon>OSLEUM clade</taxon>
        <taxon>Lecanoromycetidae</taxon>
        <taxon>Caliciales</taxon>
        <taxon>Physciaceae</taxon>
        <taxon>Heterodermia</taxon>
    </lineage>
</organism>
<dbReference type="Proteomes" id="UP000664521">
    <property type="component" value="Unassembled WGS sequence"/>
</dbReference>
<sequence length="153" mass="17563">MDARSSTERKAVDSKASSTVPSQIQDSNGPLTQVEKKWLKDNYGGEFHFLRGQGLSIYKEEDREEGRIIVRAMMQEDDDDEDDDDDGGSFERELEQDPTSHLADYHFSAKELEWIKKNYEHSGNFLLSYGLKPFDDEDCLEGKSIVQSLMEDE</sequence>
<feature type="compositionally biased region" description="Basic and acidic residues" evidence="1">
    <location>
        <begin position="1"/>
        <end position="13"/>
    </location>
</feature>
<gene>
    <name evidence="2" type="ORF">HETSPECPRED_007648</name>
</gene>
<feature type="region of interest" description="Disordered" evidence="1">
    <location>
        <begin position="73"/>
        <end position="102"/>
    </location>
</feature>
<dbReference type="OrthoDB" id="4232400at2759"/>
<name>A0A8H3IX46_9LECA</name>
<evidence type="ECO:0000313" key="3">
    <source>
        <dbReference type="Proteomes" id="UP000664521"/>
    </source>
</evidence>
<feature type="compositionally biased region" description="Acidic residues" evidence="1">
    <location>
        <begin position="75"/>
        <end position="88"/>
    </location>
</feature>
<dbReference type="EMBL" id="CAJPDS010000056">
    <property type="protein sequence ID" value="CAF9930549.1"/>
    <property type="molecule type" value="Genomic_DNA"/>
</dbReference>